<reference evidence="2" key="1">
    <citation type="submission" date="2019-08" db="EMBL/GenBank/DDBJ databases">
        <authorList>
            <person name="Kucharzyk K."/>
            <person name="Murdoch R.W."/>
            <person name="Higgins S."/>
            <person name="Loffler F."/>
        </authorList>
    </citation>
    <scope>NUCLEOTIDE SEQUENCE</scope>
</reference>
<protein>
    <recommendedName>
        <fullName evidence="1">Plasmid pRiA4b Orf3-like domain-containing protein</fullName>
    </recommendedName>
</protein>
<evidence type="ECO:0000313" key="2">
    <source>
        <dbReference type="EMBL" id="MPM33505.1"/>
    </source>
</evidence>
<comment type="caution">
    <text evidence="2">The sequence shown here is derived from an EMBL/GenBank/DDBJ whole genome shotgun (WGS) entry which is preliminary data.</text>
</comment>
<dbReference type="Pfam" id="PF07929">
    <property type="entry name" value="PRiA4_ORF3"/>
    <property type="match status" value="1"/>
</dbReference>
<dbReference type="EMBL" id="VSSQ01006680">
    <property type="protein sequence ID" value="MPM33505.1"/>
    <property type="molecule type" value="Genomic_DNA"/>
</dbReference>
<feature type="domain" description="Plasmid pRiA4b Orf3-like" evidence="1">
    <location>
        <begin position="88"/>
        <end position="191"/>
    </location>
</feature>
<dbReference type="SUPFAM" id="SSF159941">
    <property type="entry name" value="MM3350-like"/>
    <property type="match status" value="1"/>
</dbReference>
<accession>A0A644YY16</accession>
<evidence type="ECO:0000259" key="1">
    <source>
        <dbReference type="Pfam" id="PF07929"/>
    </source>
</evidence>
<dbReference type="PANTHER" id="PTHR41878:SF1">
    <property type="entry name" value="TNPR PROTEIN"/>
    <property type="match status" value="1"/>
</dbReference>
<gene>
    <name evidence="2" type="ORF">SDC9_80081</name>
</gene>
<dbReference type="AlphaFoldDB" id="A0A644YY16"/>
<dbReference type="Gene3D" id="3.10.290.30">
    <property type="entry name" value="MM3350-like"/>
    <property type="match status" value="1"/>
</dbReference>
<proteinExistence type="predicted"/>
<dbReference type="InterPro" id="IPR024047">
    <property type="entry name" value="MM3350-like_sf"/>
</dbReference>
<organism evidence="2">
    <name type="scientific">bioreactor metagenome</name>
    <dbReference type="NCBI Taxonomy" id="1076179"/>
    <lineage>
        <taxon>unclassified sequences</taxon>
        <taxon>metagenomes</taxon>
        <taxon>ecological metagenomes</taxon>
    </lineage>
</organism>
<name>A0A644YY16_9ZZZZ</name>
<sequence length="197" mass="22420">MNAIVFDSGMPDCLKESRRLSEILSLNPISIESAMAAALRADTSSVSLYKQYRDIFIAEARKKQSSRDYAAYSRAFRQMESLQKETEPRTVKPITKELEYTYDFGDGWKVDITLVDEFGRDAQMVDDETAASVIATRKPVCIAKDGLNVLDDCGNVWGYIDMLRTIHEEEKEEAKQMRAWARSQGWTGRDVSPKQML</sequence>
<dbReference type="PANTHER" id="PTHR41878">
    <property type="entry name" value="LEXA REPRESSOR-RELATED"/>
    <property type="match status" value="1"/>
</dbReference>
<dbReference type="InterPro" id="IPR012912">
    <property type="entry name" value="Plasmid_pRiA4b_Orf3-like"/>
</dbReference>